<protein>
    <recommendedName>
        <fullName evidence="4">Flp family type IVb pilin</fullName>
    </recommendedName>
</protein>
<keyword evidence="1" id="KW-0812">Transmembrane</keyword>
<evidence type="ECO:0008006" key="4">
    <source>
        <dbReference type="Google" id="ProtNLM"/>
    </source>
</evidence>
<evidence type="ECO:0000313" key="2">
    <source>
        <dbReference type="EMBL" id="MCO5396867.1"/>
    </source>
</evidence>
<feature type="transmembrane region" description="Helical" evidence="1">
    <location>
        <begin position="30"/>
        <end position="48"/>
    </location>
</feature>
<keyword evidence="3" id="KW-1185">Reference proteome</keyword>
<sequence length="74" mass="8174">MKASNRLGRRRQHATRITTAARASMRGQAYAEYVVILVVVILLLITGGDNSPINQLIAAFKSFYQSYSYAIAVP</sequence>
<gene>
    <name evidence="2" type="ORF">NG900_01515</name>
</gene>
<dbReference type="RefSeq" id="WP_252675984.1">
    <property type="nucleotide sequence ID" value="NZ_JAMXHT010000001.1"/>
</dbReference>
<reference evidence="2" key="1">
    <citation type="submission" date="2022-06" db="EMBL/GenBank/DDBJ databases">
        <authorList>
            <person name="Lu C.-H."/>
        </authorList>
    </citation>
    <scope>NUCLEOTIDE SEQUENCE</scope>
    <source>
        <strain evidence="2">21MJYT02-11</strain>
    </source>
</reference>
<accession>A0ABT1AF82</accession>
<keyword evidence="1" id="KW-0472">Membrane</keyword>
<organism evidence="2 3">
    <name type="scientific">Ralstonia soli</name>
    <dbReference type="NCBI Taxonomy" id="2953896"/>
    <lineage>
        <taxon>Bacteria</taxon>
        <taxon>Pseudomonadati</taxon>
        <taxon>Pseudomonadota</taxon>
        <taxon>Betaproteobacteria</taxon>
        <taxon>Burkholderiales</taxon>
        <taxon>Burkholderiaceae</taxon>
        <taxon>Ralstonia</taxon>
    </lineage>
</organism>
<keyword evidence="1" id="KW-1133">Transmembrane helix</keyword>
<reference evidence="2" key="2">
    <citation type="journal article" date="2023" name="Front. Microbiol.">
        <title>Ralstonia chuxiongensis sp. nov., Ralstonia mojiangensis sp. nov., and Ralstonia soli sp. nov., isolated from tobacco fields, are three novel species in the family Burkholderiaceae.</title>
        <authorList>
            <person name="Lu C.H."/>
            <person name="Zhang Y.Y."/>
            <person name="Jiang N."/>
            <person name="Chen W."/>
            <person name="Shao X."/>
            <person name="Zhao Z.M."/>
            <person name="Lu W.L."/>
            <person name="Hu X."/>
            <person name="Xi Y.X."/>
            <person name="Zou S.Y."/>
            <person name="Wei Q.J."/>
            <person name="Lin Z.L."/>
            <person name="Gong L."/>
            <person name="Gai X.T."/>
            <person name="Zhang L.Q."/>
            <person name="Li J.Y."/>
            <person name="Jin Y."/>
            <person name="Xia Z.Y."/>
        </authorList>
    </citation>
    <scope>NUCLEOTIDE SEQUENCE</scope>
    <source>
        <strain evidence="2">21MJYT02-11</strain>
    </source>
</reference>
<dbReference type="Proteomes" id="UP001162811">
    <property type="component" value="Unassembled WGS sequence"/>
</dbReference>
<proteinExistence type="predicted"/>
<dbReference type="EMBL" id="JAMXHT010000001">
    <property type="protein sequence ID" value="MCO5396867.1"/>
    <property type="molecule type" value="Genomic_DNA"/>
</dbReference>
<evidence type="ECO:0000313" key="3">
    <source>
        <dbReference type="Proteomes" id="UP001162811"/>
    </source>
</evidence>
<evidence type="ECO:0000256" key="1">
    <source>
        <dbReference type="SAM" id="Phobius"/>
    </source>
</evidence>
<name>A0ABT1AF82_9RALS</name>
<comment type="caution">
    <text evidence="2">The sequence shown here is derived from an EMBL/GenBank/DDBJ whole genome shotgun (WGS) entry which is preliminary data.</text>
</comment>